<dbReference type="RefSeq" id="WP_377065054.1">
    <property type="nucleotide sequence ID" value="NZ_JBHSJJ010000006.1"/>
</dbReference>
<name>A0ABV9T1G6_9BACT</name>
<dbReference type="Pfam" id="PF18962">
    <property type="entry name" value="Por_Secre_tail"/>
    <property type="match status" value="1"/>
</dbReference>
<dbReference type="EMBL" id="JBHSJJ010000006">
    <property type="protein sequence ID" value="MFC4872560.1"/>
    <property type="molecule type" value="Genomic_DNA"/>
</dbReference>
<comment type="caution">
    <text evidence="2">The sequence shown here is derived from an EMBL/GenBank/DDBJ whole genome shotgun (WGS) entry which is preliminary data.</text>
</comment>
<gene>
    <name evidence="2" type="ORF">ACFPFU_12765</name>
</gene>
<proteinExistence type="predicted"/>
<dbReference type="Proteomes" id="UP001595818">
    <property type="component" value="Unassembled WGS sequence"/>
</dbReference>
<dbReference type="InterPro" id="IPR026444">
    <property type="entry name" value="Secre_tail"/>
</dbReference>
<dbReference type="NCBIfam" id="TIGR04183">
    <property type="entry name" value="Por_Secre_tail"/>
    <property type="match status" value="1"/>
</dbReference>
<reference evidence="3" key="1">
    <citation type="journal article" date="2019" name="Int. J. Syst. Evol. Microbiol.">
        <title>The Global Catalogue of Microorganisms (GCM) 10K type strain sequencing project: providing services to taxonomists for standard genome sequencing and annotation.</title>
        <authorList>
            <consortium name="The Broad Institute Genomics Platform"/>
            <consortium name="The Broad Institute Genome Sequencing Center for Infectious Disease"/>
            <person name="Wu L."/>
            <person name="Ma J."/>
        </authorList>
    </citation>
    <scope>NUCLEOTIDE SEQUENCE [LARGE SCALE GENOMIC DNA]</scope>
    <source>
        <strain evidence="3">CGMCC 4.7466</strain>
    </source>
</reference>
<evidence type="ECO:0000313" key="2">
    <source>
        <dbReference type="EMBL" id="MFC4872560.1"/>
    </source>
</evidence>
<feature type="domain" description="Secretion system C-terminal sorting" evidence="1">
    <location>
        <begin position="2"/>
        <end position="51"/>
    </location>
</feature>
<accession>A0ABV9T1G6</accession>
<evidence type="ECO:0000313" key="3">
    <source>
        <dbReference type="Proteomes" id="UP001595818"/>
    </source>
</evidence>
<protein>
    <submittedName>
        <fullName evidence="2">T9SS type A sorting domain-containing protein</fullName>
    </submittedName>
</protein>
<sequence length="53" mass="6052">MTIELYDKQEKLVRTAESKSGKVNLDTNNLQPGTYFLLIQSGKEVVRKQVVIK</sequence>
<organism evidence="2 3">
    <name type="scientific">Negadavirga shengliensis</name>
    <dbReference type="NCBI Taxonomy" id="1389218"/>
    <lineage>
        <taxon>Bacteria</taxon>
        <taxon>Pseudomonadati</taxon>
        <taxon>Bacteroidota</taxon>
        <taxon>Cytophagia</taxon>
        <taxon>Cytophagales</taxon>
        <taxon>Cyclobacteriaceae</taxon>
        <taxon>Negadavirga</taxon>
    </lineage>
</organism>
<keyword evidence="3" id="KW-1185">Reference proteome</keyword>
<evidence type="ECO:0000259" key="1">
    <source>
        <dbReference type="Pfam" id="PF18962"/>
    </source>
</evidence>